<organism evidence="2 3">
    <name type="scientific">Shinella pollutisoli</name>
    <dbReference type="NCBI Taxonomy" id="2250594"/>
    <lineage>
        <taxon>Bacteria</taxon>
        <taxon>Pseudomonadati</taxon>
        <taxon>Pseudomonadota</taxon>
        <taxon>Alphaproteobacteria</taxon>
        <taxon>Hyphomicrobiales</taxon>
        <taxon>Rhizobiaceae</taxon>
        <taxon>Shinella</taxon>
    </lineage>
</organism>
<evidence type="ECO:0000256" key="1">
    <source>
        <dbReference type="SAM" id="SignalP"/>
    </source>
</evidence>
<reference evidence="3" key="1">
    <citation type="journal article" date="2019" name="Int. J. Syst. Evol. Microbiol.">
        <title>The Global Catalogue of Microorganisms (GCM) 10K type strain sequencing project: providing services to taxonomists for standard genome sequencing and annotation.</title>
        <authorList>
            <consortium name="The Broad Institute Genomics Platform"/>
            <consortium name="The Broad Institute Genome Sequencing Center for Infectious Disease"/>
            <person name="Wu L."/>
            <person name="Ma J."/>
        </authorList>
    </citation>
    <scope>NUCLEOTIDE SEQUENCE [LARGE SCALE GENOMIC DNA]</scope>
    <source>
        <strain evidence="3">KCTC 52677</strain>
    </source>
</reference>
<proteinExistence type="predicted"/>
<evidence type="ECO:0000313" key="3">
    <source>
        <dbReference type="Proteomes" id="UP001595377"/>
    </source>
</evidence>
<name>A0ABV7DFY2_9HYPH</name>
<dbReference type="RefSeq" id="WP_257312495.1">
    <property type="nucleotide sequence ID" value="NZ_JANFDG010000003.1"/>
</dbReference>
<gene>
    <name evidence="2" type="ORF">ACFOHH_12250</name>
</gene>
<dbReference type="EMBL" id="JBHRSP010000019">
    <property type="protein sequence ID" value="MFC3073876.1"/>
    <property type="molecule type" value="Genomic_DNA"/>
</dbReference>
<protein>
    <submittedName>
        <fullName evidence="2">Uncharacterized protein</fullName>
    </submittedName>
</protein>
<feature type="chain" id="PRO_5045573049" evidence="1">
    <location>
        <begin position="26"/>
        <end position="180"/>
    </location>
</feature>
<comment type="caution">
    <text evidence="2">The sequence shown here is derived from an EMBL/GenBank/DDBJ whole genome shotgun (WGS) entry which is preliminary data.</text>
</comment>
<keyword evidence="3" id="KW-1185">Reference proteome</keyword>
<keyword evidence="1" id="KW-0732">Signal</keyword>
<dbReference type="Proteomes" id="UP001595377">
    <property type="component" value="Unassembled WGS sequence"/>
</dbReference>
<evidence type="ECO:0000313" key="2">
    <source>
        <dbReference type="EMBL" id="MFC3073876.1"/>
    </source>
</evidence>
<sequence>MDFGGKHRLALVLFLLLAVTGPAAAQEDDEEEYRPQIPDVSIYKAMLDANKQTGWIQFRDFAGKQLVYFTALQTMHCRLSEVRYSINSDALDRRLPLGTCDPQLPFNLPADDTNEYIYISLKPGEAETVAVQAVWDDGSGSEIVIYKPCENAGEATCAAIKSIKKSKKRADEPAPSMPAR</sequence>
<feature type="signal peptide" evidence="1">
    <location>
        <begin position="1"/>
        <end position="25"/>
    </location>
</feature>
<accession>A0ABV7DFY2</accession>